<evidence type="ECO:0000256" key="1">
    <source>
        <dbReference type="ARBA" id="ARBA00005278"/>
    </source>
</evidence>
<comment type="similarity">
    <text evidence="1">Belongs to the GerABKA family.</text>
</comment>
<dbReference type="AlphaFoldDB" id="A0A7X0RQ65"/>
<dbReference type="InterPro" id="IPR050768">
    <property type="entry name" value="UPF0353/GerABKA_families"/>
</dbReference>
<evidence type="ECO:0000313" key="4">
    <source>
        <dbReference type="Proteomes" id="UP000547209"/>
    </source>
</evidence>
<keyword evidence="4" id="KW-1185">Reference proteome</keyword>
<dbReference type="Pfam" id="PF03323">
    <property type="entry name" value="GerA"/>
    <property type="match status" value="1"/>
</dbReference>
<dbReference type="InterPro" id="IPR004995">
    <property type="entry name" value="Spore_Ger"/>
</dbReference>
<evidence type="ECO:0000256" key="2">
    <source>
        <dbReference type="ARBA" id="ARBA00023136"/>
    </source>
</evidence>
<dbReference type="Proteomes" id="UP000547209">
    <property type="component" value="Unassembled WGS sequence"/>
</dbReference>
<protein>
    <submittedName>
        <fullName evidence="3">Spore germination protein</fullName>
    </submittedName>
</protein>
<evidence type="ECO:0000313" key="3">
    <source>
        <dbReference type="EMBL" id="MBB6671540.1"/>
    </source>
</evidence>
<dbReference type="PANTHER" id="PTHR22550">
    <property type="entry name" value="SPORE GERMINATION PROTEIN"/>
    <property type="match status" value="1"/>
</dbReference>
<sequence>MSVKTAQVRRKWIGHHGKILHDWEPYLMPLFRRHSSKQKIHSVKAPVPFMEEHKDTKISGIGTNLSLIRYRLQSPELRIGRMEIGHKTRSKVAICYMQGLTNPELIDEVNKRLSENDVDAILDSGYLDQYIEDNQMSPFPQVQYTERPDKVVANLLEGRRHESQLSERPSAKR</sequence>
<dbReference type="GO" id="GO:0009847">
    <property type="term" value="P:spore germination"/>
    <property type="evidence" value="ECO:0007669"/>
    <property type="project" value="InterPro"/>
</dbReference>
<proteinExistence type="inferred from homology"/>
<comment type="caution">
    <text evidence="3">The sequence shown here is derived from an EMBL/GenBank/DDBJ whole genome shotgun (WGS) entry which is preliminary data.</text>
</comment>
<dbReference type="EMBL" id="JACJVP010000022">
    <property type="protein sequence ID" value="MBB6671540.1"/>
    <property type="molecule type" value="Genomic_DNA"/>
</dbReference>
<name>A0A7X0RQ65_9BACL</name>
<gene>
    <name evidence="3" type="ORF">H7C19_12690</name>
</gene>
<dbReference type="GO" id="GO:0016020">
    <property type="term" value="C:membrane"/>
    <property type="evidence" value="ECO:0007669"/>
    <property type="project" value="InterPro"/>
</dbReference>
<keyword evidence="2" id="KW-0472">Membrane</keyword>
<accession>A0A7X0RQ65</accession>
<reference evidence="3 4" key="1">
    <citation type="submission" date="2020-08" db="EMBL/GenBank/DDBJ databases">
        <title>Cohnella phylogeny.</title>
        <authorList>
            <person name="Dunlap C."/>
        </authorList>
    </citation>
    <scope>NUCLEOTIDE SEQUENCE [LARGE SCALE GENOMIC DNA]</scope>
    <source>
        <strain evidence="3 4">DSM 28246</strain>
    </source>
</reference>
<dbReference type="PANTHER" id="PTHR22550:SF5">
    <property type="entry name" value="LEUCINE ZIPPER PROTEIN 4"/>
    <property type="match status" value="1"/>
</dbReference>
<organism evidence="3 4">
    <name type="scientific">Cohnella nanjingensis</name>
    <dbReference type="NCBI Taxonomy" id="1387779"/>
    <lineage>
        <taxon>Bacteria</taxon>
        <taxon>Bacillati</taxon>
        <taxon>Bacillota</taxon>
        <taxon>Bacilli</taxon>
        <taxon>Bacillales</taxon>
        <taxon>Paenibacillaceae</taxon>
        <taxon>Cohnella</taxon>
    </lineage>
</organism>